<protein>
    <recommendedName>
        <fullName evidence="10">Protein-export membrane protein SecG</fullName>
    </recommendedName>
</protein>
<accession>A0A1Y4DD34</accession>
<evidence type="ECO:0000256" key="7">
    <source>
        <dbReference type="ARBA" id="ARBA00022989"/>
    </source>
</evidence>
<keyword evidence="5 10" id="KW-0812">Transmembrane</keyword>
<evidence type="ECO:0000256" key="9">
    <source>
        <dbReference type="ARBA" id="ARBA00023136"/>
    </source>
</evidence>
<dbReference type="GO" id="GO:0065002">
    <property type="term" value="P:intracellular protein transmembrane transport"/>
    <property type="evidence" value="ECO:0007669"/>
    <property type="project" value="TreeGrafter"/>
</dbReference>
<dbReference type="GO" id="GO:0015450">
    <property type="term" value="F:protein-transporting ATPase activity"/>
    <property type="evidence" value="ECO:0007669"/>
    <property type="project" value="UniProtKB-UniRule"/>
</dbReference>
<keyword evidence="9 10" id="KW-0472">Membrane</keyword>
<evidence type="ECO:0000256" key="8">
    <source>
        <dbReference type="ARBA" id="ARBA00023010"/>
    </source>
</evidence>
<name>A0A1Y4DD34_9BACT</name>
<sequence>MILLFFIGELPNMYTLVLILHFIVCVLLILLVLLQSGKGSAAGIFGASGADNLFASPTAFNAVNKFTAILAAVLMSTSIILTIASNKKSSESVLDSVKIPAPTAPAQAGK</sequence>
<evidence type="ECO:0000313" key="12">
    <source>
        <dbReference type="Proteomes" id="UP000196368"/>
    </source>
</evidence>
<organism evidence="11 12">
    <name type="scientific">Candidatus Avelusimicrobium gallicola</name>
    <dbReference type="NCBI Taxonomy" id="2562704"/>
    <lineage>
        <taxon>Bacteria</taxon>
        <taxon>Pseudomonadati</taxon>
        <taxon>Elusimicrobiota</taxon>
        <taxon>Elusimicrobia</taxon>
        <taxon>Elusimicrobiales</taxon>
        <taxon>Elusimicrobiaceae</taxon>
        <taxon>Candidatus Avelusimicrobium</taxon>
    </lineage>
</organism>
<dbReference type="AlphaFoldDB" id="A0A1Y4DD34"/>
<comment type="subcellular location">
    <subcellularLocation>
        <location evidence="1 10">Cell membrane</location>
        <topology evidence="1 10">Multi-pass membrane protein</topology>
    </subcellularLocation>
</comment>
<reference evidence="12" key="1">
    <citation type="submission" date="2017-04" db="EMBL/GenBank/DDBJ databases">
        <title>Function of individual gut microbiota members based on whole genome sequencing of pure cultures obtained from chicken caecum.</title>
        <authorList>
            <person name="Medvecky M."/>
            <person name="Cejkova D."/>
            <person name="Polansky O."/>
            <person name="Karasova D."/>
            <person name="Kubasova T."/>
            <person name="Cizek A."/>
            <person name="Rychlik I."/>
        </authorList>
    </citation>
    <scope>NUCLEOTIDE SEQUENCE [LARGE SCALE GENOMIC DNA]</scope>
    <source>
        <strain evidence="12">An273</strain>
    </source>
</reference>
<evidence type="ECO:0000256" key="3">
    <source>
        <dbReference type="ARBA" id="ARBA00022448"/>
    </source>
</evidence>
<feature type="transmembrane region" description="Helical" evidence="10">
    <location>
        <begin position="12"/>
        <end position="34"/>
    </location>
</feature>
<feature type="transmembrane region" description="Helical" evidence="10">
    <location>
        <begin position="66"/>
        <end position="84"/>
    </location>
</feature>
<keyword evidence="3 10" id="KW-0813">Transport</keyword>
<keyword evidence="12" id="KW-1185">Reference proteome</keyword>
<dbReference type="GO" id="GO:0043952">
    <property type="term" value="P:protein transport by the Sec complex"/>
    <property type="evidence" value="ECO:0007669"/>
    <property type="project" value="TreeGrafter"/>
</dbReference>
<keyword evidence="7 10" id="KW-1133">Transmembrane helix</keyword>
<comment type="similarity">
    <text evidence="2 10">Belongs to the SecG family.</text>
</comment>
<evidence type="ECO:0000256" key="10">
    <source>
        <dbReference type="RuleBase" id="RU365087"/>
    </source>
</evidence>
<dbReference type="GO" id="GO:0009306">
    <property type="term" value="P:protein secretion"/>
    <property type="evidence" value="ECO:0007669"/>
    <property type="project" value="UniProtKB-UniRule"/>
</dbReference>
<dbReference type="Proteomes" id="UP000196368">
    <property type="component" value="Unassembled WGS sequence"/>
</dbReference>
<comment type="function">
    <text evidence="10">Involved in protein export. Participates in an early event of protein translocation.</text>
</comment>
<dbReference type="InterPro" id="IPR004692">
    <property type="entry name" value="SecG"/>
</dbReference>
<dbReference type="NCBIfam" id="TIGR00810">
    <property type="entry name" value="secG"/>
    <property type="match status" value="1"/>
</dbReference>
<keyword evidence="4 10" id="KW-1003">Cell membrane</keyword>
<gene>
    <name evidence="11" type="ORF">B5F75_02725</name>
</gene>
<evidence type="ECO:0000256" key="5">
    <source>
        <dbReference type="ARBA" id="ARBA00022692"/>
    </source>
</evidence>
<dbReference type="PANTHER" id="PTHR34182">
    <property type="entry name" value="PROTEIN-EXPORT MEMBRANE PROTEIN SECG"/>
    <property type="match status" value="1"/>
</dbReference>
<dbReference type="Pfam" id="PF03840">
    <property type="entry name" value="SecG"/>
    <property type="match status" value="1"/>
</dbReference>
<comment type="caution">
    <text evidence="11">The sequence shown here is derived from an EMBL/GenBank/DDBJ whole genome shotgun (WGS) entry which is preliminary data.</text>
</comment>
<keyword evidence="6 10" id="KW-0653">Protein transport</keyword>
<evidence type="ECO:0000256" key="1">
    <source>
        <dbReference type="ARBA" id="ARBA00004651"/>
    </source>
</evidence>
<evidence type="ECO:0000256" key="6">
    <source>
        <dbReference type="ARBA" id="ARBA00022927"/>
    </source>
</evidence>
<dbReference type="GO" id="GO:0005886">
    <property type="term" value="C:plasma membrane"/>
    <property type="evidence" value="ECO:0007669"/>
    <property type="project" value="UniProtKB-SubCell"/>
</dbReference>
<proteinExistence type="inferred from homology"/>
<dbReference type="PRINTS" id="PR01651">
    <property type="entry name" value="SECGEXPORT"/>
</dbReference>
<evidence type="ECO:0000313" key="11">
    <source>
        <dbReference type="EMBL" id="OUO56775.1"/>
    </source>
</evidence>
<dbReference type="EMBL" id="NFJD01000002">
    <property type="protein sequence ID" value="OUO56775.1"/>
    <property type="molecule type" value="Genomic_DNA"/>
</dbReference>
<evidence type="ECO:0000256" key="4">
    <source>
        <dbReference type="ARBA" id="ARBA00022475"/>
    </source>
</evidence>
<evidence type="ECO:0000256" key="2">
    <source>
        <dbReference type="ARBA" id="ARBA00008445"/>
    </source>
</evidence>
<keyword evidence="8 10" id="KW-0811">Translocation</keyword>
<dbReference type="PANTHER" id="PTHR34182:SF1">
    <property type="entry name" value="PROTEIN-EXPORT MEMBRANE PROTEIN SECG"/>
    <property type="match status" value="1"/>
</dbReference>